<feature type="transmembrane region" description="Helical" evidence="1">
    <location>
        <begin position="7"/>
        <end position="28"/>
    </location>
</feature>
<keyword evidence="1" id="KW-0472">Membrane</keyword>
<dbReference type="Proteomes" id="UP001204953">
    <property type="component" value="Unassembled WGS sequence"/>
</dbReference>
<dbReference type="AlphaFoldDB" id="A0AAE3GUB2"/>
<protein>
    <submittedName>
        <fullName evidence="3">GDSL-type esterase/lipase family protein</fullName>
    </submittedName>
</protein>
<dbReference type="GO" id="GO:0004622">
    <property type="term" value="F:phosphatidylcholine lysophospholipase activity"/>
    <property type="evidence" value="ECO:0007669"/>
    <property type="project" value="TreeGrafter"/>
</dbReference>
<gene>
    <name evidence="3" type="ORF">NJ959_20620</name>
</gene>
<dbReference type="EMBL" id="JAMZMM010000246">
    <property type="protein sequence ID" value="MCP2730835.1"/>
    <property type="molecule type" value="Genomic_DNA"/>
</dbReference>
<dbReference type="InterPro" id="IPR036514">
    <property type="entry name" value="SGNH_hydro_sf"/>
</dbReference>
<dbReference type="InterPro" id="IPR051532">
    <property type="entry name" value="Ester_Hydrolysis_Enzymes"/>
</dbReference>
<keyword evidence="1" id="KW-0812">Transmembrane</keyword>
<sequence length="254" mass="28999">MNYKTRAIVFISITCNLIFIGWLGFSIFRCGGLSYITTPRDCVGQNRGNLRGVRTRNSQISPYHEMRELQFNLLPKSDRAIIFVGDSLTDQGEWGEWLGNANVKNRGISGDTTEGVIARLKEIVEAKPQKIFLMIGTNDIWNEGKSVPEITRNYKIILETIKAQTPNTQVFVQSLLPVNNQEYPIKVDNQDLMAVNRQLEELSKEFAYSYIDLYHKLANEQNQLDPKYTLDGVHLNGVGYLTWKTVIETYVAQE</sequence>
<evidence type="ECO:0000313" key="4">
    <source>
        <dbReference type="Proteomes" id="UP001204953"/>
    </source>
</evidence>
<dbReference type="Gene3D" id="3.40.50.1110">
    <property type="entry name" value="SGNH hydrolase"/>
    <property type="match status" value="1"/>
</dbReference>
<dbReference type="SUPFAM" id="SSF52266">
    <property type="entry name" value="SGNH hydrolase"/>
    <property type="match status" value="1"/>
</dbReference>
<accession>A0AAE3GUB2</accession>
<dbReference type="InterPro" id="IPR013830">
    <property type="entry name" value="SGNH_hydro"/>
</dbReference>
<evidence type="ECO:0000313" key="3">
    <source>
        <dbReference type="EMBL" id="MCP2730835.1"/>
    </source>
</evidence>
<dbReference type="RefSeq" id="WP_254013586.1">
    <property type="nucleotide sequence ID" value="NZ_JAMZMM010000246.1"/>
</dbReference>
<reference evidence="3" key="1">
    <citation type="submission" date="2022-06" db="EMBL/GenBank/DDBJ databases">
        <title>New cyanobacteria of genus Symplocastrum in benthos of Lake Baikal.</title>
        <authorList>
            <person name="Sorokovikova E."/>
            <person name="Tikhonova I."/>
            <person name="Krasnopeev A."/>
            <person name="Evseev P."/>
            <person name="Gladkikh A."/>
            <person name="Belykh O."/>
        </authorList>
    </citation>
    <scope>NUCLEOTIDE SEQUENCE</scope>
    <source>
        <strain evidence="3">BBK-W-15</strain>
    </source>
</reference>
<comment type="caution">
    <text evidence="3">The sequence shown here is derived from an EMBL/GenBank/DDBJ whole genome shotgun (WGS) entry which is preliminary data.</text>
</comment>
<keyword evidence="4" id="KW-1185">Reference proteome</keyword>
<organism evidence="3 4">
    <name type="scientific">Limnofasciculus baicalensis BBK-W-15</name>
    <dbReference type="NCBI Taxonomy" id="2699891"/>
    <lineage>
        <taxon>Bacteria</taxon>
        <taxon>Bacillati</taxon>
        <taxon>Cyanobacteriota</taxon>
        <taxon>Cyanophyceae</taxon>
        <taxon>Coleofasciculales</taxon>
        <taxon>Coleofasciculaceae</taxon>
        <taxon>Limnofasciculus</taxon>
        <taxon>Limnofasciculus baicalensis</taxon>
    </lineage>
</organism>
<name>A0AAE3GUB2_9CYAN</name>
<feature type="domain" description="SGNH hydrolase-type esterase" evidence="2">
    <location>
        <begin position="83"/>
        <end position="240"/>
    </location>
</feature>
<keyword evidence="1" id="KW-1133">Transmembrane helix</keyword>
<proteinExistence type="predicted"/>
<dbReference type="PANTHER" id="PTHR30383:SF5">
    <property type="entry name" value="SGNH HYDROLASE-TYPE ESTERASE DOMAIN-CONTAINING PROTEIN"/>
    <property type="match status" value="1"/>
</dbReference>
<evidence type="ECO:0000256" key="1">
    <source>
        <dbReference type="SAM" id="Phobius"/>
    </source>
</evidence>
<evidence type="ECO:0000259" key="2">
    <source>
        <dbReference type="Pfam" id="PF13472"/>
    </source>
</evidence>
<dbReference type="Pfam" id="PF13472">
    <property type="entry name" value="Lipase_GDSL_2"/>
    <property type="match status" value="1"/>
</dbReference>
<dbReference type="PANTHER" id="PTHR30383">
    <property type="entry name" value="THIOESTERASE 1/PROTEASE 1/LYSOPHOSPHOLIPASE L1"/>
    <property type="match status" value="1"/>
</dbReference>